<dbReference type="RefSeq" id="WP_075011031.1">
    <property type="nucleotide sequence ID" value="NZ_FOAP01000031.1"/>
</dbReference>
<keyword evidence="3" id="KW-1185">Reference proteome</keyword>
<organism evidence="2 3">
    <name type="scientific">Stigmatella aurantiaca</name>
    <dbReference type="NCBI Taxonomy" id="41"/>
    <lineage>
        <taxon>Bacteria</taxon>
        <taxon>Pseudomonadati</taxon>
        <taxon>Myxococcota</taxon>
        <taxon>Myxococcia</taxon>
        <taxon>Myxococcales</taxon>
        <taxon>Cystobacterineae</taxon>
        <taxon>Archangiaceae</taxon>
        <taxon>Stigmatella</taxon>
    </lineage>
</organism>
<sequence length="346" mass="34836">MTLRATPASAPVLPPSNPPAKAVNTASSIPTGTVVQPLSVADYALAKKPEGVAGHGFEQKAALKQVGDPQKNGVGVGQAQVSGESFFEHAPGHLQAQAKGEAALTAVSGKFSHTHEGRLGTTELKAEFEVGARVKGEVGGTLSQPEAAVVGHAKAEGFAGARGEFSVEQKQGKHFSESLQGSVKAGAMATTVATFAFEPKQGTAMAKVGFSALAGAQESVSGELKLGVVRLSGGISAKQGVGTSFQVGAGIKDGRISLNANIGAAVGLGAGVNVGVTVNGKAIAHNAHVAGHAVKEGAHAVGHAVKEGAHTAGHAVKEAVHHHHHHRPGQGEPTQAATGNVRRVRW</sequence>
<accession>A0A1H8E0R8</accession>
<evidence type="ECO:0000256" key="1">
    <source>
        <dbReference type="SAM" id="MobiDB-lite"/>
    </source>
</evidence>
<gene>
    <name evidence="2" type="ORF">SAMN05444354_13169</name>
</gene>
<feature type="region of interest" description="Disordered" evidence="1">
    <location>
        <begin position="319"/>
        <end position="346"/>
    </location>
</feature>
<protein>
    <submittedName>
        <fullName evidence="2">Uncharacterized protein</fullName>
    </submittedName>
</protein>
<dbReference type="AlphaFoldDB" id="A0A1H8E0R8"/>
<name>A0A1H8E0R8_STIAU</name>
<feature type="region of interest" description="Disordered" evidence="1">
    <location>
        <begin position="1"/>
        <end position="23"/>
    </location>
</feature>
<reference evidence="3" key="1">
    <citation type="submission" date="2016-10" db="EMBL/GenBank/DDBJ databases">
        <authorList>
            <person name="Varghese N."/>
            <person name="Submissions S."/>
        </authorList>
    </citation>
    <scope>NUCLEOTIDE SEQUENCE [LARGE SCALE GENOMIC DNA]</scope>
    <source>
        <strain evidence="3">DSM 17044</strain>
    </source>
</reference>
<evidence type="ECO:0000313" key="3">
    <source>
        <dbReference type="Proteomes" id="UP000182719"/>
    </source>
</evidence>
<proteinExistence type="predicted"/>
<evidence type="ECO:0000313" key="2">
    <source>
        <dbReference type="EMBL" id="SEN13181.1"/>
    </source>
</evidence>
<dbReference type="EMBL" id="FOAP01000031">
    <property type="protein sequence ID" value="SEN13181.1"/>
    <property type="molecule type" value="Genomic_DNA"/>
</dbReference>
<dbReference type="Proteomes" id="UP000182719">
    <property type="component" value="Unassembled WGS sequence"/>
</dbReference>